<evidence type="ECO:0000259" key="10">
    <source>
        <dbReference type="Pfam" id="PF01618"/>
    </source>
</evidence>
<gene>
    <name evidence="11" type="ORF">MNBD_NITROSPINAE01-1245</name>
</gene>
<keyword evidence="5 9" id="KW-0812">Transmembrane</keyword>
<dbReference type="Pfam" id="PF01618">
    <property type="entry name" value="MotA_ExbB"/>
    <property type="match status" value="1"/>
</dbReference>
<dbReference type="GO" id="GO:0017038">
    <property type="term" value="P:protein import"/>
    <property type="evidence" value="ECO:0007669"/>
    <property type="project" value="TreeGrafter"/>
</dbReference>
<keyword evidence="8 9" id="KW-0472">Membrane</keyword>
<evidence type="ECO:0000256" key="5">
    <source>
        <dbReference type="ARBA" id="ARBA00022692"/>
    </source>
</evidence>
<dbReference type="AlphaFoldDB" id="A0A3B1C0I0"/>
<evidence type="ECO:0000256" key="7">
    <source>
        <dbReference type="ARBA" id="ARBA00022989"/>
    </source>
</evidence>
<protein>
    <recommendedName>
        <fullName evidence="10">MotA/TolQ/ExbB proton channel domain-containing protein</fullName>
    </recommendedName>
</protein>
<sequence>MSILDLFEKGGPVVWVLAGYSVIALGIALDRFVLLFLAQKPPSDINEALSSEYLDYSNSPEAYVARSMLEAVDEGVTDLDRVASRAGTQEVVRMERGLRTMAFMGNTAPLLGLLGTIVGMIKAFMVIELAGGKVDAQALAGGIWEAMITTGVGLAVSLPTLFLLHFLEGIVDRRAHSIKRLASIIIERRQKHNARILEDASRHIEEVV</sequence>
<reference evidence="11" key="1">
    <citation type="submission" date="2018-06" db="EMBL/GenBank/DDBJ databases">
        <authorList>
            <person name="Zhirakovskaya E."/>
        </authorList>
    </citation>
    <scope>NUCLEOTIDE SEQUENCE</scope>
</reference>
<keyword evidence="6" id="KW-0653">Protein transport</keyword>
<comment type="similarity">
    <text evidence="2">Belongs to the ExbB/TolQ family.</text>
</comment>
<evidence type="ECO:0000256" key="8">
    <source>
        <dbReference type="ARBA" id="ARBA00023136"/>
    </source>
</evidence>
<comment type="subcellular location">
    <subcellularLocation>
        <location evidence="1">Cell membrane</location>
        <topology evidence="1">Multi-pass membrane protein</topology>
    </subcellularLocation>
</comment>
<evidence type="ECO:0000313" key="11">
    <source>
        <dbReference type="EMBL" id="VAX17514.1"/>
    </source>
</evidence>
<evidence type="ECO:0000256" key="9">
    <source>
        <dbReference type="SAM" id="Phobius"/>
    </source>
</evidence>
<keyword evidence="4" id="KW-1003">Cell membrane</keyword>
<dbReference type="InterPro" id="IPR050790">
    <property type="entry name" value="ExbB/TolQ_transport"/>
</dbReference>
<organism evidence="11">
    <name type="scientific">hydrothermal vent metagenome</name>
    <dbReference type="NCBI Taxonomy" id="652676"/>
    <lineage>
        <taxon>unclassified sequences</taxon>
        <taxon>metagenomes</taxon>
        <taxon>ecological metagenomes</taxon>
    </lineage>
</organism>
<evidence type="ECO:0000256" key="6">
    <source>
        <dbReference type="ARBA" id="ARBA00022927"/>
    </source>
</evidence>
<name>A0A3B1C0I0_9ZZZZ</name>
<feature type="transmembrane region" description="Helical" evidence="9">
    <location>
        <begin position="147"/>
        <end position="171"/>
    </location>
</feature>
<dbReference type="EMBL" id="UOGC01000053">
    <property type="protein sequence ID" value="VAX17514.1"/>
    <property type="molecule type" value="Genomic_DNA"/>
</dbReference>
<dbReference type="PANTHER" id="PTHR30625:SF15">
    <property type="entry name" value="BIOPOLYMER TRANSPORT PROTEIN EXBB"/>
    <property type="match status" value="1"/>
</dbReference>
<feature type="transmembrane region" description="Helical" evidence="9">
    <location>
        <begin position="12"/>
        <end position="37"/>
    </location>
</feature>
<dbReference type="GO" id="GO:0005886">
    <property type="term" value="C:plasma membrane"/>
    <property type="evidence" value="ECO:0007669"/>
    <property type="project" value="UniProtKB-SubCell"/>
</dbReference>
<feature type="transmembrane region" description="Helical" evidence="9">
    <location>
        <begin position="103"/>
        <end position="127"/>
    </location>
</feature>
<feature type="domain" description="MotA/TolQ/ExbB proton channel" evidence="10">
    <location>
        <begin position="58"/>
        <end position="178"/>
    </location>
</feature>
<keyword evidence="3" id="KW-0813">Transport</keyword>
<proteinExistence type="inferred from homology"/>
<evidence type="ECO:0000256" key="3">
    <source>
        <dbReference type="ARBA" id="ARBA00022448"/>
    </source>
</evidence>
<dbReference type="PANTHER" id="PTHR30625">
    <property type="entry name" value="PROTEIN TOLQ"/>
    <property type="match status" value="1"/>
</dbReference>
<evidence type="ECO:0000256" key="1">
    <source>
        <dbReference type="ARBA" id="ARBA00004651"/>
    </source>
</evidence>
<accession>A0A3B1C0I0</accession>
<evidence type="ECO:0000256" key="4">
    <source>
        <dbReference type="ARBA" id="ARBA00022475"/>
    </source>
</evidence>
<evidence type="ECO:0000256" key="2">
    <source>
        <dbReference type="ARBA" id="ARBA00010442"/>
    </source>
</evidence>
<dbReference type="InterPro" id="IPR002898">
    <property type="entry name" value="MotA_ExbB_proton_chnl"/>
</dbReference>
<keyword evidence="7 9" id="KW-1133">Transmembrane helix</keyword>